<dbReference type="EMBL" id="JAAGOB010000015">
    <property type="protein sequence ID" value="NED97946.1"/>
    <property type="molecule type" value="Genomic_DNA"/>
</dbReference>
<dbReference type="AlphaFoldDB" id="A0A6N9YSC7"/>
<organism evidence="1 2">
    <name type="scientific">Phytoactinopolyspora alkaliphila</name>
    <dbReference type="NCBI Taxonomy" id="1783498"/>
    <lineage>
        <taxon>Bacteria</taxon>
        <taxon>Bacillati</taxon>
        <taxon>Actinomycetota</taxon>
        <taxon>Actinomycetes</taxon>
        <taxon>Jiangellales</taxon>
        <taxon>Jiangellaceae</taxon>
        <taxon>Phytoactinopolyspora</taxon>
    </lineage>
</organism>
<dbReference type="RefSeq" id="WP_163820742.1">
    <property type="nucleotide sequence ID" value="NZ_JAAGOB010000015.1"/>
</dbReference>
<dbReference type="Proteomes" id="UP000469185">
    <property type="component" value="Unassembled WGS sequence"/>
</dbReference>
<protein>
    <submittedName>
        <fullName evidence="1">Uncharacterized protein</fullName>
    </submittedName>
</protein>
<proteinExistence type="predicted"/>
<sequence>MDPRSTRARAYLASAVSHGADEAEIERLRREFLRIRAEEAIEAAQAELAALDG</sequence>
<name>A0A6N9YSC7_9ACTN</name>
<accession>A0A6N9YSC7</accession>
<reference evidence="1 2" key="1">
    <citation type="submission" date="2020-02" db="EMBL/GenBank/DDBJ databases">
        <authorList>
            <person name="Li X.-J."/>
            <person name="Feng X.-M."/>
        </authorList>
    </citation>
    <scope>NUCLEOTIDE SEQUENCE [LARGE SCALE GENOMIC DNA]</scope>
    <source>
        <strain evidence="1 2">CGMCC 4.7225</strain>
    </source>
</reference>
<keyword evidence="2" id="KW-1185">Reference proteome</keyword>
<comment type="caution">
    <text evidence="1">The sequence shown here is derived from an EMBL/GenBank/DDBJ whole genome shotgun (WGS) entry which is preliminary data.</text>
</comment>
<gene>
    <name evidence="1" type="ORF">G1H11_21845</name>
</gene>
<evidence type="ECO:0000313" key="2">
    <source>
        <dbReference type="Proteomes" id="UP000469185"/>
    </source>
</evidence>
<evidence type="ECO:0000313" key="1">
    <source>
        <dbReference type="EMBL" id="NED97946.1"/>
    </source>
</evidence>